<keyword evidence="8" id="KW-1185">Reference proteome</keyword>
<dbReference type="OrthoDB" id="7042322at2759"/>
<proteinExistence type="inferred from homology"/>
<organism evidence="7 8">
    <name type="scientific">Sclerotinia borealis (strain F-4128)</name>
    <dbReference type="NCBI Taxonomy" id="1432307"/>
    <lineage>
        <taxon>Eukaryota</taxon>
        <taxon>Fungi</taxon>
        <taxon>Dikarya</taxon>
        <taxon>Ascomycota</taxon>
        <taxon>Pezizomycotina</taxon>
        <taxon>Leotiomycetes</taxon>
        <taxon>Helotiales</taxon>
        <taxon>Sclerotiniaceae</taxon>
        <taxon>Sclerotinia</taxon>
    </lineage>
</organism>
<evidence type="ECO:0000256" key="3">
    <source>
        <dbReference type="ARBA" id="ARBA00022576"/>
    </source>
</evidence>
<evidence type="ECO:0000256" key="1">
    <source>
        <dbReference type="ARBA" id="ARBA00001933"/>
    </source>
</evidence>
<dbReference type="PANTHER" id="PTHR43795">
    <property type="entry name" value="BIFUNCTIONAL ASPARTATE AMINOTRANSFERASE AND GLUTAMATE/ASPARTATE-PREPHENATE AMINOTRANSFERASE-RELATED"/>
    <property type="match status" value="1"/>
</dbReference>
<keyword evidence="5" id="KW-0663">Pyridoxal phosphate</keyword>
<dbReference type="EMBL" id="AYSA01000518">
    <property type="protein sequence ID" value="ESZ91293.1"/>
    <property type="molecule type" value="Genomic_DNA"/>
</dbReference>
<keyword evidence="3" id="KW-0032">Aminotransferase</keyword>
<comment type="caution">
    <text evidence="7">The sequence shown here is derived from an EMBL/GenBank/DDBJ whole genome shotgun (WGS) entry which is preliminary data.</text>
</comment>
<dbReference type="InterPro" id="IPR050478">
    <property type="entry name" value="Ethylene_sulfur-biosynth"/>
</dbReference>
<dbReference type="AlphaFoldDB" id="W9C6F3"/>
<evidence type="ECO:0000259" key="6">
    <source>
        <dbReference type="Pfam" id="PF00155"/>
    </source>
</evidence>
<dbReference type="HOGENOM" id="CLU_1161725_0_0_1"/>
<dbReference type="InterPro" id="IPR015421">
    <property type="entry name" value="PyrdxlP-dep_Trfase_major"/>
</dbReference>
<evidence type="ECO:0000256" key="5">
    <source>
        <dbReference type="ARBA" id="ARBA00022898"/>
    </source>
</evidence>
<protein>
    <recommendedName>
        <fullName evidence="6">Aminotransferase class I/classII large domain-containing protein</fullName>
    </recommendedName>
</protein>
<dbReference type="Pfam" id="PF00155">
    <property type="entry name" value="Aminotran_1_2"/>
    <property type="match status" value="1"/>
</dbReference>
<comment type="similarity">
    <text evidence="2">Belongs to the class-I pyridoxal-phosphate-dependent aminotransferase family.</text>
</comment>
<dbReference type="SUPFAM" id="SSF53383">
    <property type="entry name" value="PLP-dependent transferases"/>
    <property type="match status" value="1"/>
</dbReference>
<dbReference type="GO" id="GO:0008483">
    <property type="term" value="F:transaminase activity"/>
    <property type="evidence" value="ECO:0007669"/>
    <property type="project" value="UniProtKB-KW"/>
</dbReference>
<dbReference type="InterPro" id="IPR004839">
    <property type="entry name" value="Aminotransferase_I/II_large"/>
</dbReference>
<dbReference type="GO" id="GO:0006520">
    <property type="term" value="P:amino acid metabolic process"/>
    <property type="evidence" value="ECO:0007669"/>
    <property type="project" value="TreeGrafter"/>
</dbReference>
<feature type="domain" description="Aminotransferase class I/classII large" evidence="6">
    <location>
        <begin position="104"/>
        <end position="228"/>
    </location>
</feature>
<dbReference type="PANTHER" id="PTHR43795:SF32">
    <property type="entry name" value="AMINOTRANSFERASE GLII-RELATED"/>
    <property type="match status" value="1"/>
</dbReference>
<dbReference type="STRING" id="1432307.W9C6F3"/>
<dbReference type="Proteomes" id="UP000019487">
    <property type="component" value="Unassembled WGS sequence"/>
</dbReference>
<accession>W9C6F3</accession>
<keyword evidence="4" id="KW-0808">Transferase</keyword>
<evidence type="ECO:0000256" key="4">
    <source>
        <dbReference type="ARBA" id="ARBA00022679"/>
    </source>
</evidence>
<evidence type="ECO:0000313" key="8">
    <source>
        <dbReference type="Proteomes" id="UP000019487"/>
    </source>
</evidence>
<reference evidence="7 8" key="1">
    <citation type="journal article" date="2014" name="Genome Announc.">
        <title>Draft genome sequence of Sclerotinia borealis, a psychrophilic plant pathogenic fungus.</title>
        <authorList>
            <person name="Mardanov A.V."/>
            <person name="Beletsky A.V."/>
            <person name="Kadnikov V.V."/>
            <person name="Ignatov A.N."/>
            <person name="Ravin N.V."/>
        </authorList>
    </citation>
    <scope>NUCLEOTIDE SEQUENCE [LARGE SCALE GENOMIC DNA]</scope>
    <source>
        <strain evidence="8">F-4157</strain>
    </source>
</reference>
<sequence length="239" mass="26402">MGNSVSIENSGLSARSRPKVAAFIPVLKNVDKNFVIGSEIDVDMAIGENWLTREPLIAIFKKALEDITEKPSGPKAMVLPQNHSGYVPFTKFRADVNIATTTDIPWRSATSINIVAAVKAAYFNAQDSKRVKALLMANPHNPTGHCYPSSVIRELMIFCEGKGLHYISDEIFAMSSFRTEEERKFTSALSLVDNDKESPMDPSRVHVIYSMSKDWGSPGLRMACLVSPRNRPVLGGSWI</sequence>
<dbReference type="GO" id="GO:0030170">
    <property type="term" value="F:pyridoxal phosphate binding"/>
    <property type="evidence" value="ECO:0007669"/>
    <property type="project" value="InterPro"/>
</dbReference>
<dbReference type="Gene3D" id="3.40.640.10">
    <property type="entry name" value="Type I PLP-dependent aspartate aminotransferase-like (Major domain)"/>
    <property type="match status" value="1"/>
</dbReference>
<evidence type="ECO:0000313" key="7">
    <source>
        <dbReference type="EMBL" id="ESZ91293.1"/>
    </source>
</evidence>
<dbReference type="InterPro" id="IPR015424">
    <property type="entry name" value="PyrdxlP-dep_Trfase"/>
</dbReference>
<gene>
    <name evidence="7" type="ORF">SBOR_8327</name>
</gene>
<comment type="cofactor">
    <cofactor evidence="1">
        <name>pyridoxal 5'-phosphate</name>
        <dbReference type="ChEBI" id="CHEBI:597326"/>
    </cofactor>
</comment>
<name>W9C6F3_SCLBF</name>
<evidence type="ECO:0000256" key="2">
    <source>
        <dbReference type="ARBA" id="ARBA00007441"/>
    </source>
</evidence>